<dbReference type="InterPro" id="IPR016024">
    <property type="entry name" value="ARM-type_fold"/>
</dbReference>
<keyword evidence="2" id="KW-1185">Reference proteome</keyword>
<organism evidence="1 2">
    <name type="scientific">Flavipsychrobacter stenotrophus</name>
    <dbReference type="NCBI Taxonomy" id="2077091"/>
    <lineage>
        <taxon>Bacteria</taxon>
        <taxon>Pseudomonadati</taxon>
        <taxon>Bacteroidota</taxon>
        <taxon>Chitinophagia</taxon>
        <taxon>Chitinophagales</taxon>
        <taxon>Chitinophagaceae</taxon>
        <taxon>Flavipsychrobacter</taxon>
    </lineage>
</organism>
<dbReference type="Gene3D" id="1.25.10.10">
    <property type="entry name" value="Leucine-rich Repeat Variant"/>
    <property type="match status" value="1"/>
</dbReference>
<comment type="caution">
    <text evidence="1">The sequence shown here is derived from an EMBL/GenBank/DDBJ whole genome shotgun (WGS) entry which is preliminary data.</text>
</comment>
<accession>A0A2S7T0L8</accession>
<evidence type="ECO:0000313" key="1">
    <source>
        <dbReference type="EMBL" id="PQJ12306.1"/>
    </source>
</evidence>
<proteinExistence type="predicted"/>
<protein>
    <submittedName>
        <fullName evidence="1">Uncharacterized protein</fullName>
    </submittedName>
</protein>
<dbReference type="RefSeq" id="WP_105037190.1">
    <property type="nucleotide sequence ID" value="NZ_PPSL01000001.1"/>
</dbReference>
<dbReference type="SUPFAM" id="SSF48371">
    <property type="entry name" value="ARM repeat"/>
    <property type="match status" value="1"/>
</dbReference>
<evidence type="ECO:0000313" key="2">
    <source>
        <dbReference type="Proteomes" id="UP000239872"/>
    </source>
</evidence>
<name>A0A2S7T0L8_9BACT</name>
<dbReference type="AlphaFoldDB" id="A0A2S7T0L8"/>
<reference evidence="1 2" key="1">
    <citation type="submission" date="2018-01" db="EMBL/GenBank/DDBJ databases">
        <title>A novel member of the phylum Bacteroidetes isolated from glacier ice.</title>
        <authorList>
            <person name="Liu Q."/>
            <person name="Xin Y.-H."/>
        </authorList>
    </citation>
    <scope>NUCLEOTIDE SEQUENCE [LARGE SCALE GENOMIC DNA]</scope>
    <source>
        <strain evidence="1 2">RB1R16</strain>
    </source>
</reference>
<dbReference type="OrthoDB" id="2733362at2"/>
<gene>
    <name evidence="1" type="ORF">CJD36_000680</name>
</gene>
<dbReference type="InterPro" id="IPR011989">
    <property type="entry name" value="ARM-like"/>
</dbReference>
<dbReference type="Proteomes" id="UP000239872">
    <property type="component" value="Unassembled WGS sequence"/>
</dbReference>
<dbReference type="EMBL" id="PPSL01000001">
    <property type="protein sequence ID" value="PQJ12306.1"/>
    <property type="molecule type" value="Genomic_DNA"/>
</dbReference>
<sequence length="206" mass="22590">MSILNELASVMNIRSTEPNKALAQKLADTNNEAGVQELVDNIGNKKIQSDIIKTLYELGERKPALIVPHAAIFITLLDSKNNRMVWGAMCALSAIATECAPLLYKAITKIVAIADKGTVITKDHAVNILVKLSAFKEYADDTLPLLLEQILAAPMNQMPTYAEKTLPVIDAANKPAFLDILTTRLPDIEGDAKRKRLEKVIKKVSK</sequence>